<evidence type="ECO:0000256" key="1">
    <source>
        <dbReference type="SAM" id="Phobius"/>
    </source>
</evidence>
<proteinExistence type="predicted"/>
<dbReference type="STRING" id="1335616.WDC_1606"/>
<dbReference type="RefSeq" id="WP_044011306.1">
    <property type="nucleotide sequence ID" value="NZ_AWTT01000046.1"/>
</dbReference>
<dbReference type="InterPro" id="IPR045620">
    <property type="entry name" value="DUF6442"/>
</dbReference>
<accession>A0A0D0YU63</accession>
<keyword evidence="1" id="KW-0472">Membrane</keyword>
<feature type="transmembrane region" description="Helical" evidence="1">
    <location>
        <begin position="89"/>
        <end position="111"/>
    </location>
</feature>
<dbReference type="EMBL" id="AWTT01000046">
    <property type="protein sequence ID" value="KIS02814.1"/>
    <property type="molecule type" value="Genomic_DNA"/>
</dbReference>
<comment type="caution">
    <text evidence="2">The sequence shown here is derived from an EMBL/GenBank/DDBJ whole genome shotgun (WGS) entry which is preliminary data.</text>
</comment>
<reference evidence="2 3" key="1">
    <citation type="submission" date="2013-08" db="EMBL/GenBank/DDBJ databases">
        <title>Lactobacillus wasatchii sp. WDC04, a late gas producing bacteria isolated from aged chedder cheese.</title>
        <authorList>
            <person name="Oberg C.J."/>
            <person name="Culumber M."/>
            <person name="McMahon D.J."/>
            <person name="Broadbent J.R."/>
            <person name="Oberg T.S."/>
            <person name="Ortaki F."/>
        </authorList>
    </citation>
    <scope>NUCLEOTIDE SEQUENCE [LARGE SCALE GENOMIC DNA]</scope>
    <source>
        <strain evidence="2 3">WDC04</strain>
    </source>
</reference>
<sequence>MNRDEILKKSRVENAKGDERQKYINLKAYETGIFWILIIIVALMIISFIILIATGKEFINMQVLSLFLFLSLAGESFTKYQFKKNTHNLIIFALAAIAVVAILCAITAKFLGL</sequence>
<feature type="transmembrane region" description="Helical" evidence="1">
    <location>
        <begin position="32"/>
        <end position="53"/>
    </location>
</feature>
<organism evidence="2 3">
    <name type="scientific">Paucilactobacillus wasatchensis</name>
    <dbReference type="NCBI Taxonomy" id="1335616"/>
    <lineage>
        <taxon>Bacteria</taxon>
        <taxon>Bacillati</taxon>
        <taxon>Bacillota</taxon>
        <taxon>Bacilli</taxon>
        <taxon>Lactobacillales</taxon>
        <taxon>Lactobacillaceae</taxon>
        <taxon>Paucilactobacillus</taxon>
    </lineage>
</organism>
<protein>
    <submittedName>
        <fullName evidence="2">Uncharacterized protein</fullName>
    </submittedName>
</protein>
<feature type="transmembrane region" description="Helical" evidence="1">
    <location>
        <begin position="59"/>
        <end position="77"/>
    </location>
</feature>
<dbReference type="Pfam" id="PF20040">
    <property type="entry name" value="DUF6442"/>
    <property type="match status" value="1"/>
</dbReference>
<name>A0A0D0YU63_9LACO</name>
<dbReference type="AlphaFoldDB" id="A0A0D0YU63"/>
<evidence type="ECO:0000313" key="3">
    <source>
        <dbReference type="Proteomes" id="UP000032279"/>
    </source>
</evidence>
<dbReference type="Proteomes" id="UP000032279">
    <property type="component" value="Unassembled WGS sequence"/>
</dbReference>
<evidence type="ECO:0000313" key="2">
    <source>
        <dbReference type="EMBL" id="KIS02814.1"/>
    </source>
</evidence>
<dbReference type="OrthoDB" id="2086946at2"/>
<dbReference type="PATRIC" id="fig|1335616.4.peg.1615"/>
<gene>
    <name evidence="2" type="ORF">WDC_1606</name>
</gene>
<keyword evidence="1" id="KW-1133">Transmembrane helix</keyword>
<keyword evidence="3" id="KW-1185">Reference proteome</keyword>
<keyword evidence="1" id="KW-0812">Transmembrane</keyword>